<feature type="coiled-coil region" evidence="1">
    <location>
        <begin position="72"/>
        <end position="99"/>
    </location>
</feature>
<evidence type="ECO:0000256" key="1">
    <source>
        <dbReference type="SAM" id="Coils"/>
    </source>
</evidence>
<dbReference type="Proteomes" id="UP001162164">
    <property type="component" value="Unassembled WGS sequence"/>
</dbReference>
<evidence type="ECO:0000313" key="4">
    <source>
        <dbReference type="Proteomes" id="UP001162164"/>
    </source>
</evidence>
<accession>A0ABQ9IYD7</accession>
<comment type="caution">
    <text evidence="3">The sequence shown here is derived from an EMBL/GenBank/DDBJ whole genome shotgun (WGS) entry which is preliminary data.</text>
</comment>
<feature type="domain" description="PH" evidence="2">
    <location>
        <begin position="1"/>
        <end position="44"/>
    </location>
</feature>
<evidence type="ECO:0000259" key="2">
    <source>
        <dbReference type="PROSITE" id="PS50003"/>
    </source>
</evidence>
<reference evidence="3" key="1">
    <citation type="journal article" date="2023" name="Insect Mol. Biol.">
        <title>Genome sequencing provides insights into the evolution of gene families encoding plant cell wall-degrading enzymes in longhorned beetles.</title>
        <authorList>
            <person name="Shin N.R."/>
            <person name="Okamura Y."/>
            <person name="Kirsch R."/>
            <person name="Pauchet Y."/>
        </authorList>
    </citation>
    <scope>NUCLEOTIDE SEQUENCE</scope>
    <source>
        <strain evidence="3">MMC_N1</strain>
    </source>
</reference>
<dbReference type="PROSITE" id="PS50003">
    <property type="entry name" value="PH_DOMAIN"/>
    <property type="match status" value="1"/>
</dbReference>
<dbReference type="SUPFAM" id="SSF50729">
    <property type="entry name" value="PH domain-like"/>
    <property type="match status" value="1"/>
</dbReference>
<organism evidence="3 4">
    <name type="scientific">Molorchus minor</name>
    <dbReference type="NCBI Taxonomy" id="1323400"/>
    <lineage>
        <taxon>Eukaryota</taxon>
        <taxon>Metazoa</taxon>
        <taxon>Ecdysozoa</taxon>
        <taxon>Arthropoda</taxon>
        <taxon>Hexapoda</taxon>
        <taxon>Insecta</taxon>
        <taxon>Pterygota</taxon>
        <taxon>Neoptera</taxon>
        <taxon>Endopterygota</taxon>
        <taxon>Coleoptera</taxon>
        <taxon>Polyphaga</taxon>
        <taxon>Cucujiformia</taxon>
        <taxon>Chrysomeloidea</taxon>
        <taxon>Cerambycidae</taxon>
        <taxon>Lamiinae</taxon>
        <taxon>Monochamini</taxon>
        <taxon>Molorchus</taxon>
    </lineage>
</organism>
<protein>
    <recommendedName>
        <fullName evidence="2">PH domain-containing protein</fullName>
    </recommendedName>
</protein>
<gene>
    <name evidence="3" type="ORF">NQ317_013831</name>
</gene>
<dbReference type="InterPro" id="IPR001849">
    <property type="entry name" value="PH_domain"/>
</dbReference>
<sequence>MGKNSRLFCFAISYRKENIRQYELRALTEMECKNWIEVIRDASFNQLVQQKEELEQKHLHLLQVVESEKTAKWQYTQQCEELATEIKKLRAELFALKKEWKSIPQHQSTGSLSSIQGSCSSGLSEFLPWLVMQTQMKQIVEQYIKSPHAESMRKRNSLVFRMVESEEEYMEQLEVLVTCFSSIQNGSVIKETAVFSRRREFDILK</sequence>
<keyword evidence="1" id="KW-0175">Coiled coil</keyword>
<keyword evidence="4" id="KW-1185">Reference proteome</keyword>
<evidence type="ECO:0000313" key="3">
    <source>
        <dbReference type="EMBL" id="KAJ8969025.1"/>
    </source>
</evidence>
<proteinExistence type="predicted"/>
<name>A0ABQ9IYD7_9CUCU</name>
<dbReference type="EMBL" id="JAPWTJ010001881">
    <property type="protein sequence ID" value="KAJ8969025.1"/>
    <property type="molecule type" value="Genomic_DNA"/>
</dbReference>